<evidence type="ECO:0000313" key="1">
    <source>
        <dbReference type="EMBL" id="CAG8829612.1"/>
    </source>
</evidence>
<reference evidence="1" key="1">
    <citation type="submission" date="2021-06" db="EMBL/GenBank/DDBJ databases">
        <authorList>
            <person name="Kallberg Y."/>
            <person name="Tangrot J."/>
            <person name="Rosling A."/>
        </authorList>
    </citation>
    <scope>NUCLEOTIDE SEQUENCE</scope>
    <source>
        <strain evidence="1">MA461A</strain>
    </source>
</reference>
<proteinExistence type="predicted"/>
<organism evidence="1 2">
    <name type="scientific">Racocetra persica</name>
    <dbReference type="NCBI Taxonomy" id="160502"/>
    <lineage>
        <taxon>Eukaryota</taxon>
        <taxon>Fungi</taxon>
        <taxon>Fungi incertae sedis</taxon>
        <taxon>Mucoromycota</taxon>
        <taxon>Glomeromycotina</taxon>
        <taxon>Glomeromycetes</taxon>
        <taxon>Diversisporales</taxon>
        <taxon>Gigasporaceae</taxon>
        <taxon>Racocetra</taxon>
    </lineage>
</organism>
<feature type="non-terminal residue" evidence="1">
    <location>
        <position position="135"/>
    </location>
</feature>
<evidence type="ECO:0000313" key="2">
    <source>
        <dbReference type="Proteomes" id="UP000789920"/>
    </source>
</evidence>
<accession>A0ACA9S8B1</accession>
<dbReference type="Proteomes" id="UP000789920">
    <property type="component" value="Unassembled WGS sequence"/>
</dbReference>
<name>A0ACA9S8B1_9GLOM</name>
<protein>
    <submittedName>
        <fullName evidence="1">27217_t:CDS:1</fullName>
    </submittedName>
</protein>
<dbReference type="EMBL" id="CAJVQC010097583">
    <property type="protein sequence ID" value="CAG8829612.1"/>
    <property type="molecule type" value="Genomic_DNA"/>
</dbReference>
<comment type="caution">
    <text evidence="1">The sequence shown here is derived from an EMBL/GenBank/DDBJ whole genome shotgun (WGS) entry which is preliminary data.</text>
</comment>
<gene>
    <name evidence="1" type="ORF">RPERSI_LOCUS27544</name>
</gene>
<sequence length="135" mass="15354">HLVEISLDLEISYKLSESLNIQDNGQHLVEISSDLEISCELSESLDIQDNGTHKGQHLVEIPGLLPYINEQIVFAINDTFSNWPIAEHYVGLICITSFCDHHVEHQLSPNTMIFAPVNHHFSNECYKDIHHLVVN</sequence>
<feature type="non-terminal residue" evidence="1">
    <location>
        <position position="1"/>
    </location>
</feature>
<keyword evidence="2" id="KW-1185">Reference proteome</keyword>